<organism evidence="2 3">
    <name type="scientific">Streptomyces turgidiscabies (strain Car8)</name>
    <dbReference type="NCBI Taxonomy" id="698760"/>
    <lineage>
        <taxon>Bacteria</taxon>
        <taxon>Bacillati</taxon>
        <taxon>Actinomycetota</taxon>
        <taxon>Actinomycetes</taxon>
        <taxon>Kitasatosporales</taxon>
        <taxon>Streptomycetaceae</taxon>
        <taxon>Streptomyces</taxon>
    </lineage>
</organism>
<comment type="caution">
    <text evidence="2">The sequence shown here is derived from an EMBL/GenBank/DDBJ whole genome shotgun (WGS) entry which is preliminary data.</text>
</comment>
<keyword evidence="3" id="KW-1185">Reference proteome</keyword>
<keyword evidence="1" id="KW-0472">Membrane</keyword>
<keyword evidence="1" id="KW-0812">Transmembrane</keyword>
<evidence type="ECO:0000256" key="1">
    <source>
        <dbReference type="SAM" id="Phobius"/>
    </source>
</evidence>
<sequence>MGGADDEFAWPGPTLLLLVIASLTLIASIQLSYHGRIYLYSYDDLVNWLSEGHVERHRVELWKEQKKDQATWRKYNTAAVHCFNAGTVLLGLGVAAALVPPECSKQPEWRWPAAVIVLIATVVDGFWVTFLRVKIAEPPSRALATIRRITRRN</sequence>
<protein>
    <submittedName>
        <fullName evidence="2">Uncharacterized protein</fullName>
    </submittedName>
</protein>
<gene>
    <name evidence="2" type="ORF">STRTUCAR8_06963</name>
</gene>
<accession>L7ETE2</accession>
<feature type="transmembrane region" description="Helical" evidence="1">
    <location>
        <begin position="15"/>
        <end position="33"/>
    </location>
</feature>
<reference evidence="2 3" key="1">
    <citation type="journal article" date="2011" name="Plasmid">
        <title>Streptomyces turgidiscabies Car8 contains a modular pathogenicity island that shares virulence genes with other actinobacterial plant pathogens.</title>
        <authorList>
            <person name="Huguet-Tapia J.C."/>
            <person name="Badger J.H."/>
            <person name="Loria R."/>
            <person name="Pettis G.S."/>
        </authorList>
    </citation>
    <scope>NUCLEOTIDE SEQUENCE [LARGE SCALE GENOMIC DNA]</scope>
    <source>
        <strain evidence="2 3">Car8</strain>
    </source>
</reference>
<feature type="transmembrane region" description="Helical" evidence="1">
    <location>
        <begin position="111"/>
        <end position="131"/>
    </location>
</feature>
<evidence type="ECO:0000313" key="2">
    <source>
        <dbReference type="EMBL" id="ELP61660.1"/>
    </source>
</evidence>
<proteinExistence type="predicted"/>
<name>L7ETE2_STRT8</name>
<evidence type="ECO:0000313" key="3">
    <source>
        <dbReference type="Proteomes" id="UP000010931"/>
    </source>
</evidence>
<feature type="transmembrane region" description="Helical" evidence="1">
    <location>
        <begin position="75"/>
        <end position="99"/>
    </location>
</feature>
<dbReference type="EMBL" id="AEJB01000662">
    <property type="protein sequence ID" value="ELP61660.1"/>
    <property type="molecule type" value="Genomic_DNA"/>
</dbReference>
<dbReference type="AlphaFoldDB" id="L7ETE2"/>
<keyword evidence="1" id="KW-1133">Transmembrane helix</keyword>
<dbReference type="STRING" id="85558.T45_01502"/>
<dbReference type="Proteomes" id="UP000010931">
    <property type="component" value="Unassembled WGS sequence"/>
</dbReference>
<dbReference type="PATRIC" id="fig|698760.3.peg.9381"/>